<dbReference type="FunFam" id="3.40.50.720:FF:000084">
    <property type="entry name" value="Short-chain dehydrogenase reductase"/>
    <property type="match status" value="1"/>
</dbReference>
<keyword evidence="5" id="KW-1185">Reference proteome</keyword>
<evidence type="ECO:0000313" key="4">
    <source>
        <dbReference type="EMBL" id="SHH13373.1"/>
    </source>
</evidence>
<proteinExistence type="inferred from homology"/>
<dbReference type="SUPFAM" id="SSF51735">
    <property type="entry name" value="NAD(P)-binding Rossmann-fold domains"/>
    <property type="match status" value="1"/>
</dbReference>
<gene>
    <name evidence="4" type="ORF">SAMN05443551_1357</name>
</gene>
<dbReference type="RefSeq" id="WP_072776772.1">
    <property type="nucleotide sequence ID" value="NZ_FQXC01000002.1"/>
</dbReference>
<dbReference type="OrthoDB" id="9789398at2"/>
<evidence type="ECO:0000313" key="5">
    <source>
        <dbReference type="Proteomes" id="UP000184221"/>
    </source>
</evidence>
<dbReference type="Pfam" id="PF13561">
    <property type="entry name" value="adh_short_C2"/>
    <property type="match status" value="1"/>
</dbReference>
<evidence type="ECO:0000256" key="2">
    <source>
        <dbReference type="ARBA" id="ARBA00023002"/>
    </source>
</evidence>
<dbReference type="PANTHER" id="PTHR43639">
    <property type="entry name" value="OXIDOREDUCTASE, SHORT-CHAIN DEHYDROGENASE/REDUCTASE FAMILY (AFU_ORTHOLOGUE AFUA_5G02870)"/>
    <property type="match status" value="1"/>
</dbReference>
<dbReference type="InterPro" id="IPR036291">
    <property type="entry name" value="NAD(P)-bd_dom_sf"/>
</dbReference>
<dbReference type="STRING" id="996342.SAMN05443551_1357"/>
<dbReference type="EMBL" id="FQXC01000002">
    <property type="protein sequence ID" value="SHH13373.1"/>
    <property type="molecule type" value="Genomic_DNA"/>
</dbReference>
<dbReference type="CDD" id="cd05233">
    <property type="entry name" value="SDR_c"/>
    <property type="match status" value="1"/>
</dbReference>
<feature type="domain" description="Ketoreductase" evidence="3">
    <location>
        <begin position="13"/>
        <end position="205"/>
    </location>
</feature>
<accession>A0A1M5QIM3</accession>
<evidence type="ECO:0000259" key="3">
    <source>
        <dbReference type="SMART" id="SM00822"/>
    </source>
</evidence>
<protein>
    <submittedName>
        <fullName evidence="4">NAD(P)-dependent dehydrogenase, short-chain alcohol dehydrogenase family</fullName>
    </submittedName>
</protein>
<comment type="similarity">
    <text evidence="1">Belongs to the short-chain dehydrogenases/reductases (SDR) family.</text>
</comment>
<dbReference type="AlphaFoldDB" id="A0A1M5QIM3"/>
<dbReference type="SMART" id="SM00822">
    <property type="entry name" value="PKS_KR"/>
    <property type="match status" value="1"/>
</dbReference>
<dbReference type="PRINTS" id="PR00081">
    <property type="entry name" value="GDHRDH"/>
</dbReference>
<dbReference type="Gene3D" id="3.40.50.720">
    <property type="entry name" value="NAD(P)-binding Rossmann-like Domain"/>
    <property type="match status" value="1"/>
</dbReference>
<dbReference type="PRINTS" id="PR00080">
    <property type="entry name" value="SDRFAMILY"/>
</dbReference>
<dbReference type="PANTHER" id="PTHR43639:SF1">
    <property type="entry name" value="SHORT-CHAIN DEHYDROGENASE_REDUCTASE FAMILY PROTEIN"/>
    <property type="match status" value="1"/>
</dbReference>
<dbReference type="InterPro" id="IPR002347">
    <property type="entry name" value="SDR_fam"/>
</dbReference>
<dbReference type="InterPro" id="IPR057326">
    <property type="entry name" value="KR_dom"/>
</dbReference>
<reference evidence="4 5" key="1">
    <citation type="submission" date="2016-11" db="EMBL/GenBank/DDBJ databases">
        <authorList>
            <person name="Jaros S."/>
            <person name="Januszkiewicz K."/>
            <person name="Wedrychowicz H."/>
        </authorList>
    </citation>
    <scope>NUCLEOTIDE SEQUENCE [LARGE SCALE GENOMIC DNA]</scope>
    <source>
        <strain evidence="4 5">DSM 29431</strain>
    </source>
</reference>
<organism evidence="4 5">
    <name type="scientific">Marivita hallyeonensis</name>
    <dbReference type="NCBI Taxonomy" id="996342"/>
    <lineage>
        <taxon>Bacteria</taxon>
        <taxon>Pseudomonadati</taxon>
        <taxon>Pseudomonadota</taxon>
        <taxon>Alphaproteobacteria</taxon>
        <taxon>Rhodobacterales</taxon>
        <taxon>Roseobacteraceae</taxon>
        <taxon>Marivita</taxon>
    </lineage>
</organism>
<name>A0A1M5QIM3_9RHOB</name>
<keyword evidence="2" id="KW-0560">Oxidoreductase</keyword>
<sequence length="257" mass="26945">MSSYATFHDLKGASVFITGGGSGIGAALTDGFLGQGAKVAFVGRSDASEFVATMADKHGTESLFIQCDITDTTALQAAIAQASEAHGPITALVNNAANDKRHEALDVDPEFWDWSLSINLDAYFFACQAVIPGMQSAGGGAIVNFSSISYMMGNAGYIAYTTSNAGITGMTRSLAREFGPDNIRINALAPGWVLTPKQKELWADPASLAAHLEKQCLKEHLVEQDVVDATLFLASKTSRMMTGQTLAVDGGVVTVAA</sequence>
<dbReference type="GO" id="GO:0016491">
    <property type="term" value="F:oxidoreductase activity"/>
    <property type="evidence" value="ECO:0007669"/>
    <property type="project" value="UniProtKB-KW"/>
</dbReference>
<evidence type="ECO:0000256" key="1">
    <source>
        <dbReference type="ARBA" id="ARBA00006484"/>
    </source>
</evidence>
<dbReference type="Proteomes" id="UP000184221">
    <property type="component" value="Unassembled WGS sequence"/>
</dbReference>